<dbReference type="SUPFAM" id="SSF51182">
    <property type="entry name" value="RmlC-like cupins"/>
    <property type="match status" value="1"/>
</dbReference>
<dbReference type="Pfam" id="PF00483">
    <property type="entry name" value="NTP_transferase"/>
    <property type="match status" value="1"/>
</dbReference>
<dbReference type="AlphaFoldDB" id="A0A8J2VV98"/>
<keyword evidence="3" id="KW-0808">Transferase</keyword>
<proteinExistence type="inferred from homology"/>
<evidence type="ECO:0000256" key="2">
    <source>
        <dbReference type="ARBA" id="ARBA00012387"/>
    </source>
</evidence>
<evidence type="ECO:0000256" key="4">
    <source>
        <dbReference type="ARBA" id="ARBA00022741"/>
    </source>
</evidence>
<name>A0A8J2VV98_9RHOB</name>
<evidence type="ECO:0000256" key="3">
    <source>
        <dbReference type="ARBA" id="ARBA00022695"/>
    </source>
</evidence>
<dbReference type="Gene3D" id="2.60.120.10">
    <property type="entry name" value="Jelly Rolls"/>
    <property type="match status" value="1"/>
</dbReference>
<dbReference type="InterPro" id="IPR005835">
    <property type="entry name" value="NTP_transferase_dom"/>
</dbReference>
<evidence type="ECO:0000259" key="9">
    <source>
        <dbReference type="Pfam" id="PF01050"/>
    </source>
</evidence>
<evidence type="ECO:0000313" key="11">
    <source>
        <dbReference type="EMBL" id="GGE39432.1"/>
    </source>
</evidence>
<keyword evidence="12" id="KW-1185">Reference proteome</keyword>
<dbReference type="GO" id="GO:0004475">
    <property type="term" value="F:mannose-1-phosphate guanylyltransferase (GTP) activity"/>
    <property type="evidence" value="ECO:0007669"/>
    <property type="project" value="UniProtKB-EC"/>
</dbReference>
<evidence type="ECO:0000256" key="7">
    <source>
        <dbReference type="RuleBase" id="RU004190"/>
    </source>
</evidence>
<dbReference type="InterPro" id="IPR011051">
    <property type="entry name" value="RmlC_Cupin_sf"/>
</dbReference>
<gene>
    <name evidence="11" type="ORF">GCM10007276_15960</name>
</gene>
<reference evidence="11" key="2">
    <citation type="submission" date="2020-09" db="EMBL/GenBank/DDBJ databases">
        <authorList>
            <person name="Sun Q."/>
            <person name="Sedlacek I."/>
        </authorList>
    </citation>
    <scope>NUCLEOTIDE SEQUENCE</scope>
    <source>
        <strain evidence="11">CCM 7684</strain>
    </source>
</reference>
<evidence type="ECO:0000256" key="6">
    <source>
        <dbReference type="ARBA" id="ARBA00047343"/>
    </source>
</evidence>
<dbReference type="GO" id="GO:0000271">
    <property type="term" value="P:polysaccharide biosynthetic process"/>
    <property type="evidence" value="ECO:0007669"/>
    <property type="project" value="InterPro"/>
</dbReference>
<dbReference type="EC" id="2.7.7.13" evidence="2"/>
<dbReference type="InterPro" id="IPR051161">
    <property type="entry name" value="Mannose-6P_isomerase_type2"/>
</dbReference>
<dbReference type="Gene3D" id="3.90.550.10">
    <property type="entry name" value="Spore Coat Polysaccharide Biosynthesis Protein SpsA, Chain A"/>
    <property type="match status" value="1"/>
</dbReference>
<comment type="similarity">
    <text evidence="1 7">Belongs to the mannose-6-phosphate isomerase type 2 family.</text>
</comment>
<dbReference type="Pfam" id="PF22640">
    <property type="entry name" value="ManC_GMP_beta-helix"/>
    <property type="match status" value="1"/>
</dbReference>
<evidence type="ECO:0000256" key="5">
    <source>
        <dbReference type="ARBA" id="ARBA00023134"/>
    </source>
</evidence>
<dbReference type="GO" id="GO:0009298">
    <property type="term" value="P:GDP-mannose biosynthetic process"/>
    <property type="evidence" value="ECO:0007669"/>
    <property type="project" value="TreeGrafter"/>
</dbReference>
<keyword evidence="5" id="KW-0342">GTP-binding</keyword>
<evidence type="ECO:0000256" key="1">
    <source>
        <dbReference type="ARBA" id="ARBA00006115"/>
    </source>
</evidence>
<evidence type="ECO:0000259" key="10">
    <source>
        <dbReference type="Pfam" id="PF22640"/>
    </source>
</evidence>
<dbReference type="InterPro" id="IPR029044">
    <property type="entry name" value="Nucleotide-diphossugar_trans"/>
</dbReference>
<evidence type="ECO:0000259" key="8">
    <source>
        <dbReference type="Pfam" id="PF00483"/>
    </source>
</evidence>
<feature type="domain" description="MannoseP isomerase/GMP-like beta-helix" evidence="10">
    <location>
        <begin position="190"/>
        <end position="241"/>
    </location>
</feature>
<comment type="caution">
    <text evidence="11">The sequence shown here is derived from an EMBL/GenBank/DDBJ whole genome shotgun (WGS) entry which is preliminary data.</text>
</comment>
<dbReference type="Pfam" id="PF01050">
    <property type="entry name" value="MannoseP_isomer"/>
    <property type="match status" value="1"/>
</dbReference>
<dbReference type="FunFam" id="2.60.120.10:FF:000032">
    <property type="entry name" value="Mannose-1-phosphate guanylyltransferase/mannose-6-phosphate isomerase"/>
    <property type="match status" value="1"/>
</dbReference>
<keyword evidence="4" id="KW-0547">Nucleotide-binding</keyword>
<evidence type="ECO:0000313" key="12">
    <source>
        <dbReference type="Proteomes" id="UP000602745"/>
    </source>
</evidence>
<feature type="domain" description="Nucleotidyl transferase" evidence="8">
    <location>
        <begin position="2"/>
        <end position="179"/>
    </location>
</feature>
<accession>A0A8J2VV98</accession>
<protein>
    <recommendedName>
        <fullName evidence="2">mannose-1-phosphate guanylyltransferase</fullName>
        <ecNumber evidence="2">2.7.7.13</ecNumber>
    </recommendedName>
</protein>
<organism evidence="11 12">
    <name type="scientific">Agaricicola taiwanensis</name>
    <dbReference type="NCBI Taxonomy" id="591372"/>
    <lineage>
        <taxon>Bacteria</taxon>
        <taxon>Pseudomonadati</taxon>
        <taxon>Pseudomonadota</taxon>
        <taxon>Alphaproteobacteria</taxon>
        <taxon>Rhodobacterales</taxon>
        <taxon>Paracoccaceae</taxon>
        <taxon>Agaricicola</taxon>
    </lineage>
</organism>
<dbReference type="Proteomes" id="UP000602745">
    <property type="component" value="Unassembled WGS sequence"/>
</dbReference>
<dbReference type="CDD" id="cd02213">
    <property type="entry name" value="cupin_PMI_typeII_C"/>
    <property type="match status" value="1"/>
</dbReference>
<dbReference type="EMBL" id="BMCP01000002">
    <property type="protein sequence ID" value="GGE39432.1"/>
    <property type="molecule type" value="Genomic_DNA"/>
</dbReference>
<dbReference type="PANTHER" id="PTHR46390">
    <property type="entry name" value="MANNOSE-1-PHOSPHATE GUANYLYLTRANSFERASE"/>
    <property type="match status" value="1"/>
</dbReference>
<dbReference type="InterPro" id="IPR014710">
    <property type="entry name" value="RmlC-like_jellyroll"/>
</dbReference>
<dbReference type="InterPro" id="IPR054566">
    <property type="entry name" value="ManC/GMP-like_b-helix"/>
</dbReference>
<dbReference type="InterPro" id="IPR001538">
    <property type="entry name" value="Man6P_isomerase-2_C"/>
</dbReference>
<reference evidence="11" key="1">
    <citation type="journal article" date="2014" name="Int. J. Syst. Evol. Microbiol.">
        <title>Complete genome sequence of Corynebacterium casei LMG S-19264T (=DSM 44701T), isolated from a smear-ripened cheese.</title>
        <authorList>
            <consortium name="US DOE Joint Genome Institute (JGI-PGF)"/>
            <person name="Walter F."/>
            <person name="Albersmeier A."/>
            <person name="Kalinowski J."/>
            <person name="Ruckert C."/>
        </authorList>
    </citation>
    <scope>NUCLEOTIDE SEQUENCE</scope>
    <source>
        <strain evidence="11">CCM 7684</strain>
    </source>
</reference>
<keyword evidence="3" id="KW-0548">Nucleotidyltransferase</keyword>
<sequence length="364" mass="39417">MVLLMPSDHIIADEAAFHAAIEQGRPAAEAGHFVLFGMPPSHAATGYGYIAKGDALTVATGAHHVERFVEKPDRETAETYLAQGGYVWNSGIFLLPAGELIDAFARYAPEVLDAVTASLDRAAADMDFLRLDPACFEGTPSISIDYAVMEKTDRAVVVPASMGWADLGSWSSLKEIEQPDEADNVAVGPVVTQDVSGSYLRSDGPLIAALGVEDLIIVATADAVLVAHASRDQEVKDLVARISAEGHATIHDATVYRPWGFYRSVHAGDRFQVKRITVKPGARLSLQAHKHRAEHWVVVNGTALVTRDDEVFELTENQSTFLPQGCVHRLANPGTVPLNLIEVQSGSYLGEDDIERFDDDYART</sequence>
<dbReference type="InterPro" id="IPR006375">
    <property type="entry name" value="Man1P_GuaTrfase/Man6P_Isoase"/>
</dbReference>
<comment type="catalytic activity">
    <reaction evidence="6">
        <text>alpha-D-mannose 1-phosphate + GTP + H(+) = GDP-alpha-D-mannose + diphosphate</text>
        <dbReference type="Rhea" id="RHEA:15229"/>
        <dbReference type="ChEBI" id="CHEBI:15378"/>
        <dbReference type="ChEBI" id="CHEBI:33019"/>
        <dbReference type="ChEBI" id="CHEBI:37565"/>
        <dbReference type="ChEBI" id="CHEBI:57527"/>
        <dbReference type="ChEBI" id="CHEBI:58409"/>
        <dbReference type="EC" id="2.7.7.13"/>
    </reaction>
</comment>
<dbReference type="NCBIfam" id="TIGR01479">
    <property type="entry name" value="GMP_PMI"/>
    <property type="match status" value="1"/>
</dbReference>
<dbReference type="PANTHER" id="PTHR46390:SF1">
    <property type="entry name" value="MANNOSE-1-PHOSPHATE GUANYLYLTRANSFERASE"/>
    <property type="match status" value="1"/>
</dbReference>
<feature type="domain" description="Mannose-6-phosphate isomerase type II C-terminal" evidence="9">
    <location>
        <begin position="251"/>
        <end position="359"/>
    </location>
</feature>
<dbReference type="GO" id="GO:0005525">
    <property type="term" value="F:GTP binding"/>
    <property type="evidence" value="ECO:0007669"/>
    <property type="project" value="UniProtKB-KW"/>
</dbReference>